<dbReference type="SUPFAM" id="SSF81383">
    <property type="entry name" value="F-box domain"/>
    <property type="match status" value="1"/>
</dbReference>
<dbReference type="InterPro" id="IPR032675">
    <property type="entry name" value="LRR_dom_sf"/>
</dbReference>
<dbReference type="Pfam" id="PF12937">
    <property type="entry name" value="F-box-like"/>
    <property type="match status" value="1"/>
</dbReference>
<dbReference type="GO" id="GO:0019005">
    <property type="term" value="C:SCF ubiquitin ligase complex"/>
    <property type="evidence" value="ECO:0007669"/>
    <property type="project" value="TreeGrafter"/>
</dbReference>
<feature type="domain" description="F-box" evidence="2">
    <location>
        <begin position="69"/>
        <end position="114"/>
    </location>
</feature>
<dbReference type="SUPFAM" id="SSF52075">
    <property type="entry name" value="Outer arm dynein light chain 1"/>
    <property type="match status" value="1"/>
</dbReference>
<feature type="compositionally biased region" description="Low complexity" evidence="1">
    <location>
        <begin position="627"/>
        <end position="646"/>
    </location>
</feature>
<dbReference type="AlphaFoldDB" id="D8PRN8"/>
<feature type="domain" description="F-box/LRR-repeat protein 15-like leucin rich repeat" evidence="3">
    <location>
        <begin position="227"/>
        <end position="310"/>
    </location>
</feature>
<evidence type="ECO:0000313" key="4">
    <source>
        <dbReference type="EMBL" id="EFJ03180.1"/>
    </source>
</evidence>
<feature type="compositionally biased region" description="Acidic residues" evidence="1">
    <location>
        <begin position="761"/>
        <end position="772"/>
    </location>
</feature>
<organism evidence="5">
    <name type="scientific">Schizophyllum commune (strain H4-8 / FGSC 9210)</name>
    <name type="common">Split gill fungus</name>
    <dbReference type="NCBI Taxonomy" id="578458"/>
    <lineage>
        <taxon>Eukaryota</taxon>
        <taxon>Fungi</taxon>
        <taxon>Dikarya</taxon>
        <taxon>Basidiomycota</taxon>
        <taxon>Agaricomycotina</taxon>
        <taxon>Agaricomycetes</taxon>
        <taxon>Agaricomycetidae</taxon>
        <taxon>Agaricales</taxon>
        <taxon>Schizophyllaceae</taxon>
        <taxon>Schizophyllum</taxon>
    </lineage>
</organism>
<dbReference type="PANTHER" id="PTHR13318">
    <property type="entry name" value="PARTNER OF PAIRED, ISOFORM B-RELATED"/>
    <property type="match status" value="1"/>
</dbReference>
<dbReference type="InterPro" id="IPR057207">
    <property type="entry name" value="FBXL15_LRR"/>
</dbReference>
<proteinExistence type="predicted"/>
<gene>
    <name evidence="4" type="ORF">SCHCODRAFT_102913</name>
</gene>
<feature type="domain" description="F-box/LRR-repeat protein 15-like leucin rich repeat" evidence="3">
    <location>
        <begin position="402"/>
        <end position="515"/>
    </location>
</feature>
<reference evidence="4 5" key="1">
    <citation type="journal article" date="2010" name="Nat. Biotechnol.">
        <title>Genome sequence of the model mushroom Schizophyllum commune.</title>
        <authorList>
            <person name="Ohm R.A."/>
            <person name="de Jong J.F."/>
            <person name="Lugones L.G."/>
            <person name="Aerts A."/>
            <person name="Kothe E."/>
            <person name="Stajich J.E."/>
            <person name="de Vries R.P."/>
            <person name="Record E."/>
            <person name="Levasseur A."/>
            <person name="Baker S.E."/>
            <person name="Bartholomew K.A."/>
            <person name="Coutinho P.M."/>
            <person name="Erdmann S."/>
            <person name="Fowler T.J."/>
            <person name="Gathman A.C."/>
            <person name="Lombard V."/>
            <person name="Henrissat B."/>
            <person name="Knabe N."/>
            <person name="Kuees U."/>
            <person name="Lilly W.W."/>
            <person name="Lindquist E."/>
            <person name="Lucas S."/>
            <person name="Magnuson J.K."/>
            <person name="Piumi F."/>
            <person name="Raudaskoski M."/>
            <person name="Salamov A."/>
            <person name="Schmutz J."/>
            <person name="Schwarze F.W.M.R."/>
            <person name="vanKuyk P.A."/>
            <person name="Horton J.S."/>
            <person name="Grigoriev I.V."/>
            <person name="Woesten H.A.B."/>
        </authorList>
    </citation>
    <scope>NUCLEOTIDE SEQUENCE [LARGE SCALE GENOMIC DNA]</scope>
    <source>
        <strain evidence="5">H4-8 / FGSC 9210</strain>
    </source>
</reference>
<dbReference type="InParanoid" id="D8PRN8"/>
<name>D8PRN8_SCHCM</name>
<dbReference type="eggNOG" id="KOG1947">
    <property type="taxonomic scope" value="Eukaryota"/>
</dbReference>
<evidence type="ECO:0000256" key="1">
    <source>
        <dbReference type="SAM" id="MobiDB-lite"/>
    </source>
</evidence>
<dbReference type="EMBL" id="GL377302">
    <property type="protein sequence ID" value="EFJ03180.1"/>
    <property type="molecule type" value="Genomic_DNA"/>
</dbReference>
<dbReference type="InterPro" id="IPR006553">
    <property type="entry name" value="Leu-rich_rpt_Cys-con_subtyp"/>
</dbReference>
<dbReference type="OMA" id="CRAWCEC"/>
<sequence>MVFYKHNAPSTTSLSDDDDDRDDVDVGKQVFFPVDTRSYVVSPAQWSGRTHKQAPTPLARAPRHHRCPIARLPAELLIYTFKFLHSPRDIYHCLFVSRTWCECSVELLWHKPMFSRIDTLAKMRRVLSATEHTFAYASFIRRLNFLNLAKEMQDGNFCIISRCDRLERLTLVNCEHISNIALERVLPSFPCLVAVDLNGVVNTTNEAIVGLALSSKRLQGINLAGCKHVSDEGVMALAKNCPLLRRVKLSGLEQLTDEPVRALTRMCPHLLELDLHHCSLITDVAIRDVWQYCHNMRELRVAYCPELTSAAFPAPIPENASAALNPFPSQQPNGGRNDDLPPLVINRTCEQLRMLDMTGCSDITDDAIEGIIAHAPKIRNLVLSKCSKLTDRAVENICKLGKHLHYLHLGHASKITDSSVRTLARSCTRLRYVDFANCVLLTDMSVFELSSLTKLRRVGLVRVNNLTDEAIFALAERHATLERIHLSYCDQLTVMAIHFLLQKLHKLTHLSLTGVPAFIQPDLQQFCQLFDHITEMNYTDDTDYDEETDGEDYQAEHTPEPEAPEEEVQNPESAYRMTFNAQQLPSARRVTESTQTVAQSSGPSIVEAQRPSRSSTMTAFGNAFEGGSRSTLASGPSSASSSQQRLHPVPSSSRMHLPMRRSILDDIPIVEPSTSPPLSDVASNRSVGTNQSNGAGFFRTYDPAVVSSSRSNGALTPDLNYAELGHGRGIQSTLMMRRGGNELPHSRSSGDMRSSSPSLVVEEDGDEDDEDGPSLSTQTPVPPRRTLPSEAGPSWPHREPASPTEETHGDGRGRNVKRSIRNTLNIAEHYASSLLFGGRQQEGSSSGHTRM</sequence>
<feature type="compositionally biased region" description="Acidic residues" evidence="1">
    <location>
        <begin position="540"/>
        <end position="553"/>
    </location>
</feature>
<dbReference type="InterPro" id="IPR036047">
    <property type="entry name" value="F-box-like_dom_sf"/>
</dbReference>
<dbReference type="Pfam" id="PF25372">
    <property type="entry name" value="DUF7885"/>
    <property type="match status" value="2"/>
</dbReference>
<dbReference type="Proteomes" id="UP000007431">
    <property type="component" value="Unassembled WGS sequence"/>
</dbReference>
<dbReference type="STRING" id="578458.D8PRN8"/>
<accession>D8PRN8</accession>
<feature type="region of interest" description="Disordered" evidence="1">
    <location>
        <begin position="739"/>
        <end position="819"/>
    </location>
</feature>
<feature type="compositionally biased region" description="Polar residues" evidence="1">
    <location>
        <begin position="592"/>
        <end position="603"/>
    </location>
</feature>
<evidence type="ECO:0000259" key="3">
    <source>
        <dbReference type="Pfam" id="PF25372"/>
    </source>
</evidence>
<feature type="region of interest" description="Disordered" evidence="1">
    <location>
        <begin position="540"/>
        <end position="571"/>
    </location>
</feature>
<keyword evidence="5" id="KW-1185">Reference proteome</keyword>
<feature type="region of interest" description="Disordered" evidence="1">
    <location>
        <begin position="1"/>
        <end position="22"/>
    </location>
</feature>
<protein>
    <submittedName>
        <fullName evidence="4">Uncharacterized protein</fullName>
    </submittedName>
</protein>
<dbReference type="HOGENOM" id="CLU_010840_1_0_1"/>
<dbReference type="SUPFAM" id="SSF52047">
    <property type="entry name" value="RNI-like"/>
    <property type="match status" value="1"/>
</dbReference>
<dbReference type="SMART" id="SM00367">
    <property type="entry name" value="LRR_CC"/>
    <property type="match status" value="9"/>
</dbReference>
<evidence type="ECO:0000313" key="5">
    <source>
        <dbReference type="Proteomes" id="UP000007431"/>
    </source>
</evidence>
<dbReference type="Gene3D" id="3.80.10.10">
    <property type="entry name" value="Ribonuclease Inhibitor"/>
    <property type="match status" value="2"/>
</dbReference>
<feature type="compositionally biased region" description="Basic and acidic residues" evidence="1">
    <location>
        <begin position="796"/>
        <end position="813"/>
    </location>
</feature>
<feature type="region of interest" description="Disordered" evidence="1">
    <location>
        <begin position="674"/>
        <end position="696"/>
    </location>
</feature>
<feature type="non-terminal residue" evidence="4">
    <location>
        <position position="851"/>
    </location>
</feature>
<dbReference type="VEuPathDB" id="FungiDB:SCHCODRAFT_02623005"/>
<feature type="compositionally biased region" description="Polar residues" evidence="1">
    <location>
        <begin position="841"/>
        <end position="851"/>
    </location>
</feature>
<evidence type="ECO:0000259" key="2">
    <source>
        <dbReference type="Pfam" id="PF12937"/>
    </source>
</evidence>
<feature type="region of interest" description="Disordered" evidence="1">
    <location>
        <begin position="832"/>
        <end position="851"/>
    </location>
</feature>
<dbReference type="GO" id="GO:0031146">
    <property type="term" value="P:SCF-dependent proteasomal ubiquitin-dependent protein catabolic process"/>
    <property type="evidence" value="ECO:0007669"/>
    <property type="project" value="TreeGrafter"/>
</dbReference>
<feature type="region of interest" description="Disordered" evidence="1">
    <location>
        <begin position="584"/>
        <end position="657"/>
    </location>
</feature>
<feature type="compositionally biased region" description="Polar residues" evidence="1">
    <location>
        <begin position="674"/>
        <end position="694"/>
    </location>
</feature>
<dbReference type="InterPro" id="IPR001810">
    <property type="entry name" value="F-box_dom"/>
</dbReference>